<reference evidence="1 2" key="1">
    <citation type="submission" date="2019-08" db="EMBL/GenBank/DDBJ databases">
        <title>Draft genome sequence of Ulvibacter marinus type strain NBRC 109484.</title>
        <authorList>
            <person name="Kawano K."/>
            <person name="Ushijima N."/>
            <person name="Kihara M."/>
            <person name="Itoh H."/>
        </authorList>
    </citation>
    <scope>NUCLEOTIDE SEQUENCE [LARGE SCALE GENOMIC DNA]</scope>
    <source>
        <strain evidence="1 2">NBRC 109484</strain>
    </source>
</reference>
<dbReference type="Pfam" id="PF13177">
    <property type="entry name" value="DNA_pol3_delta2"/>
    <property type="match status" value="1"/>
</dbReference>
<dbReference type="PANTHER" id="PTHR11669">
    <property type="entry name" value="REPLICATION FACTOR C / DNA POLYMERASE III GAMMA-TAU SUBUNIT"/>
    <property type="match status" value="1"/>
</dbReference>
<dbReference type="EMBL" id="BKCG01000001">
    <property type="protein sequence ID" value="GER58658.1"/>
    <property type="molecule type" value="Genomic_DNA"/>
</dbReference>
<dbReference type="GO" id="GO:0006261">
    <property type="term" value="P:DNA-templated DNA replication"/>
    <property type="evidence" value="ECO:0007669"/>
    <property type="project" value="TreeGrafter"/>
</dbReference>
<accession>A0A5J4IYE3</accession>
<dbReference type="AlphaFoldDB" id="A0A5J4IYE3"/>
<evidence type="ECO:0000313" key="1">
    <source>
        <dbReference type="EMBL" id="GER58658.1"/>
    </source>
</evidence>
<proteinExistence type="predicted"/>
<evidence type="ECO:0000313" key="2">
    <source>
        <dbReference type="Proteomes" id="UP000326509"/>
    </source>
</evidence>
<dbReference type="SUPFAM" id="SSF52540">
    <property type="entry name" value="P-loop containing nucleoside triphosphate hydrolases"/>
    <property type="match status" value="1"/>
</dbReference>
<name>A0A5J4IYE3_9FLAO</name>
<gene>
    <name evidence="1" type="primary">holB</name>
    <name evidence="1" type="ORF">ULMA_07660</name>
</gene>
<dbReference type="OrthoDB" id="9811073at2"/>
<dbReference type="Gene3D" id="3.40.50.300">
    <property type="entry name" value="P-loop containing nucleotide triphosphate hydrolases"/>
    <property type="match status" value="1"/>
</dbReference>
<dbReference type="Proteomes" id="UP000326509">
    <property type="component" value="Unassembled WGS sequence"/>
</dbReference>
<keyword evidence="2" id="KW-1185">Reference proteome</keyword>
<dbReference type="InterPro" id="IPR050238">
    <property type="entry name" value="DNA_Rep/Repair_Clamp_Loader"/>
</dbReference>
<dbReference type="PANTHER" id="PTHR11669:SF8">
    <property type="entry name" value="DNA POLYMERASE III SUBUNIT DELTA"/>
    <property type="match status" value="1"/>
</dbReference>
<dbReference type="RefSeq" id="WP_151672722.1">
    <property type="nucleotide sequence ID" value="NZ_BKCG01000001.1"/>
</dbReference>
<comment type="caution">
    <text evidence="1">The sequence shown here is derived from an EMBL/GenBank/DDBJ whole genome shotgun (WGS) entry which is preliminary data.</text>
</comment>
<protein>
    <submittedName>
        <fullName evidence="1">DNA polymerase III subunit delta</fullName>
    </submittedName>
</protein>
<dbReference type="InterPro" id="IPR027417">
    <property type="entry name" value="P-loop_NTPase"/>
</dbReference>
<organism evidence="1 2">
    <name type="scientific">Patiriisocius marinus</name>
    <dbReference type="NCBI Taxonomy" id="1397112"/>
    <lineage>
        <taxon>Bacteria</taxon>
        <taxon>Pseudomonadati</taxon>
        <taxon>Bacteroidota</taxon>
        <taxon>Flavobacteriia</taxon>
        <taxon>Flavobacteriales</taxon>
        <taxon>Flavobacteriaceae</taxon>
        <taxon>Patiriisocius</taxon>
    </lineage>
</organism>
<sequence>MHFNDVLGQTHLKNHLLKSVENNRIPHAQLFVGSVGSGILPMAIAYAQAILTSQYQPGSVEEAACIQKVTKLAHPDLHFSFPMNTTDNVKKNPVSSFFLEEWRSFVNTQPYGSLYEWLEALGIDKKQGNIGVDEAKEISKTLIHKPFEGGYQVMVVWMADRMNTEASNKILKLIEEPPKNTIILLLTEKEEMILGTIRSRCQKLQFPALPDSEILKYLTDNENVDVKKATKVSKLAHGNLNIALQLLNEEGDDLQFEKWFVEWVRTAFKAKGNKAAINPLLQWSIDLASQNRETQKKFLAYCSTTFRQAMLKNYSADSLIYFDAPATGFSIEKFAPFIHQNNIVKIFEALEEATYHVSRNGNGKIIFTDLSIKLTRLIQAKS</sequence>